<dbReference type="PATRIC" id="fig|862908.3.peg.3032"/>
<feature type="transmembrane region" description="Helical" evidence="1">
    <location>
        <begin position="156"/>
        <end position="177"/>
    </location>
</feature>
<dbReference type="KEGG" id="bmx:BMS_3171"/>
<dbReference type="AlphaFoldDB" id="E1WZZ0"/>
<dbReference type="Proteomes" id="UP000008963">
    <property type="component" value="Chromosome"/>
</dbReference>
<feature type="transmembrane region" description="Helical" evidence="1">
    <location>
        <begin position="118"/>
        <end position="136"/>
    </location>
</feature>
<feature type="transmembrane region" description="Helical" evidence="1">
    <location>
        <begin position="278"/>
        <end position="299"/>
    </location>
</feature>
<keyword evidence="3" id="KW-1185">Reference proteome</keyword>
<keyword evidence="1" id="KW-0472">Membrane</keyword>
<dbReference type="eggNOG" id="COG0658">
    <property type="taxonomic scope" value="Bacteria"/>
</dbReference>
<proteinExistence type="predicted"/>
<evidence type="ECO:0000313" key="3">
    <source>
        <dbReference type="Proteomes" id="UP000008963"/>
    </source>
</evidence>
<dbReference type="EMBL" id="FQ312005">
    <property type="protein sequence ID" value="CBW27926.1"/>
    <property type="molecule type" value="Genomic_DNA"/>
</dbReference>
<gene>
    <name evidence="2" type="ordered locus">BMS_3171</name>
</gene>
<organism evidence="2 3">
    <name type="scientific">Halobacteriovorax marinus (strain ATCC BAA-682 / DSM 15412 / SJ)</name>
    <name type="common">Bacteriovorax marinus</name>
    <dbReference type="NCBI Taxonomy" id="862908"/>
    <lineage>
        <taxon>Bacteria</taxon>
        <taxon>Pseudomonadati</taxon>
        <taxon>Bdellovibrionota</taxon>
        <taxon>Bacteriovoracia</taxon>
        <taxon>Bacteriovoracales</taxon>
        <taxon>Halobacteriovoraceae</taxon>
        <taxon>Halobacteriovorax</taxon>
    </lineage>
</organism>
<evidence type="ECO:0000256" key="1">
    <source>
        <dbReference type="SAM" id="Phobius"/>
    </source>
</evidence>
<reference evidence="3" key="1">
    <citation type="journal article" date="2013" name="ISME J.">
        <title>A small predatory core genome in the divergent marine Bacteriovorax marinus SJ and the terrestrial Bdellovibrio bacteriovorus.</title>
        <authorList>
            <person name="Crossman L.C."/>
            <person name="Chen H."/>
            <person name="Cerdeno-Tarraga A.M."/>
            <person name="Brooks K."/>
            <person name="Quail M.A."/>
            <person name="Pineiro S.A."/>
            <person name="Hobley L."/>
            <person name="Sockett R.E."/>
            <person name="Bentley S.D."/>
            <person name="Parkhill J."/>
            <person name="Williams H.N."/>
            <person name="Stine O.C."/>
        </authorList>
    </citation>
    <scope>NUCLEOTIDE SEQUENCE [LARGE SCALE GENOMIC DNA]</scope>
    <source>
        <strain evidence="3">ATCC BAA-682 / DSM 15412 / SJ</strain>
    </source>
</reference>
<keyword evidence="1" id="KW-0812">Transmembrane</keyword>
<protein>
    <submittedName>
        <fullName evidence="2">Membrane protein</fullName>
    </submittedName>
</protein>
<feature type="transmembrane region" description="Helical" evidence="1">
    <location>
        <begin position="87"/>
        <end position="106"/>
    </location>
</feature>
<sequence>MNPTMTNWKSPLILVLSSLLFILALSKERASYRPMRQSDFIRAHLVRMQNIQERESFALSRAFILGDKRSLTKDLKQKFSTLHINHLFTPSGIHFSSFFILFLPLLKRLRKKELKKTALAIELILCLLPFGLNQLYSLKRISILRISNLIFKKLNLKMNIFTIFVLSFLFDFIFGTYEQSPMSYAFSFLFLGSLLATPKLSSIALSFLSANLFITLFFPSTVSLIGFFLGFIFTSFFSITFPFLFLLYWTSSLTTLDLTYLFFNLYQFLVNSFYKLSILGPSVEIDLIGYSLLLIFTIVRRKRFLIFAIILSSNRVYNIPAERVSKNNLNREVRINNWKIKGQKEVGLNKEMSCRRIILTNGHRITCRKIKPKEDLLAQSS</sequence>
<evidence type="ECO:0000313" key="2">
    <source>
        <dbReference type="EMBL" id="CBW27926.1"/>
    </source>
</evidence>
<feature type="transmembrane region" description="Helical" evidence="1">
    <location>
        <begin position="213"/>
        <end position="233"/>
    </location>
</feature>
<feature type="transmembrane region" description="Helical" evidence="1">
    <location>
        <begin position="245"/>
        <end position="266"/>
    </location>
</feature>
<accession>E1WZZ0</accession>
<name>E1WZZ0_HALMS</name>
<dbReference type="HOGENOM" id="CLU_725163_0_0_7"/>
<keyword evidence="1" id="KW-1133">Transmembrane helix</keyword>
<feature type="transmembrane region" description="Helical" evidence="1">
    <location>
        <begin position="184"/>
        <end position="207"/>
    </location>
</feature>
<dbReference type="STRING" id="862908.BMS_3171"/>